<feature type="compositionally biased region" description="Basic and acidic residues" evidence="1">
    <location>
        <begin position="23"/>
        <end position="32"/>
    </location>
</feature>
<dbReference type="HOGENOM" id="CLU_2671645_0_0_1"/>
<dbReference type="EMBL" id="GL891306">
    <property type="protein sequence ID" value="EGO55651.1"/>
    <property type="molecule type" value="Genomic_DNA"/>
</dbReference>
<evidence type="ECO:0000256" key="1">
    <source>
        <dbReference type="SAM" id="MobiDB-lite"/>
    </source>
</evidence>
<dbReference type="KEGG" id="nte:NEUTE1DRAFT48135"/>
<gene>
    <name evidence="2" type="ORF">NEUTE1DRAFT_48135</name>
</gene>
<evidence type="ECO:0000313" key="2">
    <source>
        <dbReference type="EMBL" id="EGO55651.1"/>
    </source>
</evidence>
<feature type="region of interest" description="Disordered" evidence="1">
    <location>
        <begin position="23"/>
        <end position="47"/>
    </location>
</feature>
<accession>F8MUG9</accession>
<protein>
    <submittedName>
        <fullName evidence="2">Uncharacterized protein</fullName>
    </submittedName>
</protein>
<proteinExistence type="predicted"/>
<dbReference type="RefSeq" id="XP_009852832.1">
    <property type="nucleotide sequence ID" value="XM_009854530.1"/>
</dbReference>
<reference evidence="3" key="1">
    <citation type="journal article" date="2011" name="Genetics">
        <title>Massive changes in genome architecture accompany the transition to self-fertility in the filamentous fungus Neurospora tetrasperma.</title>
        <authorList>
            <person name="Ellison C.E."/>
            <person name="Stajich J.E."/>
            <person name="Jacobson D.J."/>
            <person name="Natvig D.O."/>
            <person name="Lapidus A."/>
            <person name="Foster B."/>
            <person name="Aerts A."/>
            <person name="Riley R."/>
            <person name="Lindquist E.A."/>
            <person name="Grigoriev I.V."/>
            <person name="Taylor J.W."/>
        </authorList>
    </citation>
    <scope>NUCLEOTIDE SEQUENCE [LARGE SCALE GENOMIC DNA]</scope>
    <source>
        <strain evidence="3">FGSC 2508 / P0657</strain>
    </source>
</reference>
<name>F8MUG9_NEUT8</name>
<keyword evidence="3" id="KW-1185">Reference proteome</keyword>
<dbReference type="Proteomes" id="UP000008065">
    <property type="component" value="Unassembled WGS sequence"/>
</dbReference>
<dbReference type="GeneID" id="20828142"/>
<evidence type="ECO:0000313" key="3">
    <source>
        <dbReference type="Proteomes" id="UP000008065"/>
    </source>
</evidence>
<sequence length="75" mass="8254">MVALANGVVDKKKFGRVRAEEFKTQEGARREGNWTGHGPLGGPGLRREADPAILTFSVGDWLNTELEISEQRSES</sequence>
<organism evidence="2 3">
    <name type="scientific">Neurospora tetrasperma (strain FGSC 2508 / ATCC MYA-4615 / P0657)</name>
    <dbReference type="NCBI Taxonomy" id="510951"/>
    <lineage>
        <taxon>Eukaryota</taxon>
        <taxon>Fungi</taxon>
        <taxon>Dikarya</taxon>
        <taxon>Ascomycota</taxon>
        <taxon>Pezizomycotina</taxon>
        <taxon>Sordariomycetes</taxon>
        <taxon>Sordariomycetidae</taxon>
        <taxon>Sordariales</taxon>
        <taxon>Sordariaceae</taxon>
        <taxon>Neurospora</taxon>
    </lineage>
</organism>
<dbReference type="VEuPathDB" id="FungiDB:NEUTE1DRAFT_48135"/>
<dbReference type="AlphaFoldDB" id="F8MUG9"/>